<dbReference type="AlphaFoldDB" id="A0A158E642"/>
<proteinExistence type="predicted"/>
<feature type="transmembrane region" description="Helical" evidence="1">
    <location>
        <begin position="6"/>
        <end position="28"/>
    </location>
</feature>
<dbReference type="Proteomes" id="UP000054903">
    <property type="component" value="Unassembled WGS sequence"/>
</dbReference>
<comment type="caution">
    <text evidence="2">The sequence shown here is derived from an EMBL/GenBank/DDBJ whole genome shotgun (WGS) entry which is preliminary data.</text>
</comment>
<keyword evidence="3" id="KW-1185">Reference proteome</keyword>
<name>A0A158E642_9BURK</name>
<dbReference type="EMBL" id="FCNX02000025">
    <property type="protein sequence ID" value="SAL02345.1"/>
    <property type="molecule type" value="Genomic_DNA"/>
</dbReference>
<organism evidence="2 3">
    <name type="scientific">Caballeronia fortuita</name>
    <dbReference type="NCBI Taxonomy" id="1777138"/>
    <lineage>
        <taxon>Bacteria</taxon>
        <taxon>Pseudomonadati</taxon>
        <taxon>Pseudomonadota</taxon>
        <taxon>Betaproteobacteria</taxon>
        <taxon>Burkholderiales</taxon>
        <taxon>Burkholderiaceae</taxon>
        <taxon>Caballeronia</taxon>
    </lineage>
</organism>
<evidence type="ECO:0000256" key="1">
    <source>
        <dbReference type="SAM" id="Phobius"/>
    </source>
</evidence>
<keyword evidence="1" id="KW-1133">Transmembrane helix</keyword>
<accession>A0A158E642</accession>
<gene>
    <name evidence="2" type="ORF">AWB77_06526</name>
</gene>
<protein>
    <submittedName>
        <fullName evidence="2">Uncharacterized protein</fullName>
    </submittedName>
</protein>
<reference evidence="2" key="1">
    <citation type="submission" date="2016-01" db="EMBL/GenBank/DDBJ databases">
        <authorList>
            <person name="Peeters C."/>
        </authorList>
    </citation>
    <scope>NUCLEOTIDE SEQUENCE</scope>
    <source>
        <strain evidence="2">LMG 29320</strain>
    </source>
</reference>
<evidence type="ECO:0000313" key="2">
    <source>
        <dbReference type="EMBL" id="SAL02345.1"/>
    </source>
</evidence>
<evidence type="ECO:0000313" key="3">
    <source>
        <dbReference type="Proteomes" id="UP000054903"/>
    </source>
</evidence>
<keyword evidence="1" id="KW-0812">Transmembrane</keyword>
<sequence length="54" mass="6160">MFLLEFLGTIGFVAVVLLGLLAMLDVFFPRKMPVLRKARVSGEPSRREQQVRAR</sequence>
<keyword evidence="1" id="KW-0472">Membrane</keyword>